<accession>A0A382X426</accession>
<feature type="non-terminal residue" evidence="2">
    <location>
        <position position="175"/>
    </location>
</feature>
<reference evidence="2" key="1">
    <citation type="submission" date="2018-05" db="EMBL/GenBank/DDBJ databases">
        <authorList>
            <person name="Lanie J.A."/>
            <person name="Ng W.-L."/>
            <person name="Kazmierczak K.M."/>
            <person name="Andrzejewski T.M."/>
            <person name="Davidsen T.M."/>
            <person name="Wayne K.J."/>
            <person name="Tettelin H."/>
            <person name="Glass J.I."/>
            <person name="Rusch D."/>
            <person name="Podicherti R."/>
            <person name="Tsui H.-C.T."/>
            <person name="Winkler M.E."/>
        </authorList>
    </citation>
    <scope>NUCLEOTIDE SEQUENCE</scope>
</reference>
<dbReference type="AlphaFoldDB" id="A0A382X426"/>
<dbReference type="SUPFAM" id="SSF56112">
    <property type="entry name" value="Protein kinase-like (PK-like)"/>
    <property type="match status" value="1"/>
</dbReference>
<dbReference type="PROSITE" id="PS50011">
    <property type="entry name" value="PROTEIN_KINASE_DOM"/>
    <property type="match status" value="1"/>
</dbReference>
<dbReference type="Gene3D" id="1.10.510.10">
    <property type="entry name" value="Transferase(Phosphotransferase) domain 1"/>
    <property type="match status" value="1"/>
</dbReference>
<sequence>VLASVSLGGGVPVLKTDDANSLNTPGAFGSFRVMHQIGVGVLGPVFRTYDPSQDRLFAVKAFHVDITPEQVETLVESLTRLVSSEVSHPGVVVPVSVGVEDGVPFIAQEYVAAESLDVAVRHYTAAEIGTTLPIVRQLSQAIDAAHGCGLVHGGLHLRDVFVAGDEVRVTGFGIV</sequence>
<organism evidence="2">
    <name type="scientific">marine metagenome</name>
    <dbReference type="NCBI Taxonomy" id="408172"/>
    <lineage>
        <taxon>unclassified sequences</taxon>
        <taxon>metagenomes</taxon>
        <taxon>ecological metagenomes</taxon>
    </lineage>
</organism>
<name>A0A382X426_9ZZZZ</name>
<feature type="non-terminal residue" evidence="2">
    <location>
        <position position="1"/>
    </location>
</feature>
<gene>
    <name evidence="2" type="ORF">METZ01_LOCUS417855</name>
</gene>
<protein>
    <recommendedName>
        <fullName evidence="1">Protein kinase domain-containing protein</fullName>
    </recommendedName>
</protein>
<evidence type="ECO:0000313" key="2">
    <source>
        <dbReference type="EMBL" id="SVD65001.1"/>
    </source>
</evidence>
<dbReference type="GO" id="GO:0004672">
    <property type="term" value="F:protein kinase activity"/>
    <property type="evidence" value="ECO:0007669"/>
    <property type="project" value="InterPro"/>
</dbReference>
<feature type="domain" description="Protein kinase" evidence="1">
    <location>
        <begin position="31"/>
        <end position="175"/>
    </location>
</feature>
<proteinExistence type="predicted"/>
<evidence type="ECO:0000259" key="1">
    <source>
        <dbReference type="PROSITE" id="PS50011"/>
    </source>
</evidence>
<dbReference type="InterPro" id="IPR011009">
    <property type="entry name" value="Kinase-like_dom_sf"/>
</dbReference>
<dbReference type="GO" id="GO:0005524">
    <property type="term" value="F:ATP binding"/>
    <property type="evidence" value="ECO:0007669"/>
    <property type="project" value="InterPro"/>
</dbReference>
<dbReference type="Pfam" id="PF00069">
    <property type="entry name" value="Pkinase"/>
    <property type="match status" value="1"/>
</dbReference>
<dbReference type="InterPro" id="IPR000719">
    <property type="entry name" value="Prot_kinase_dom"/>
</dbReference>
<dbReference type="EMBL" id="UINC01164251">
    <property type="protein sequence ID" value="SVD65001.1"/>
    <property type="molecule type" value="Genomic_DNA"/>
</dbReference>